<name>A0A8S3TAU2_MYTED</name>
<evidence type="ECO:0008006" key="3">
    <source>
        <dbReference type="Google" id="ProtNLM"/>
    </source>
</evidence>
<protein>
    <recommendedName>
        <fullName evidence="3">Reverse transcriptase zinc-binding domain-containing protein</fullName>
    </recommendedName>
</protein>
<sequence length="292" mass="34327">MDLLTPRSLDLEKLEKFQKQMLKQLMSLPTNTPDPAINILTRILPVEAQIHLKVMTLFINVCTQPNESLEKQLSRRQLCIKSMNSNSWFIEVKTIMLKYDLGNASEWLDIQMKKDELLNKAKKGINAYWIERITSLAKLYTGLRYLNSDIFMPRKIHPILRIKHQSPRDSKRVPTKYKIYKEGTEDHCIACDCKEETLEHLLTECEAWNNLRDPILQTIKNLLTTNENVREEDLTCEMTIQVLMDITKIQKIYRVTSDLMSQIEFQSRRLVFLIHNARYQLVMKDQSKKKAA</sequence>
<evidence type="ECO:0000313" key="1">
    <source>
        <dbReference type="EMBL" id="CAG2230614.1"/>
    </source>
</evidence>
<keyword evidence="2" id="KW-1185">Reference proteome</keyword>
<dbReference type="EMBL" id="CAJPWZ010002076">
    <property type="protein sequence ID" value="CAG2230614.1"/>
    <property type="molecule type" value="Genomic_DNA"/>
</dbReference>
<accession>A0A8S3TAU2</accession>
<evidence type="ECO:0000313" key="2">
    <source>
        <dbReference type="Proteomes" id="UP000683360"/>
    </source>
</evidence>
<dbReference type="AlphaFoldDB" id="A0A8S3TAU2"/>
<reference evidence="1" key="1">
    <citation type="submission" date="2021-03" db="EMBL/GenBank/DDBJ databases">
        <authorList>
            <person name="Bekaert M."/>
        </authorList>
    </citation>
    <scope>NUCLEOTIDE SEQUENCE</scope>
</reference>
<organism evidence="1 2">
    <name type="scientific">Mytilus edulis</name>
    <name type="common">Blue mussel</name>
    <dbReference type="NCBI Taxonomy" id="6550"/>
    <lineage>
        <taxon>Eukaryota</taxon>
        <taxon>Metazoa</taxon>
        <taxon>Spiralia</taxon>
        <taxon>Lophotrochozoa</taxon>
        <taxon>Mollusca</taxon>
        <taxon>Bivalvia</taxon>
        <taxon>Autobranchia</taxon>
        <taxon>Pteriomorphia</taxon>
        <taxon>Mytilida</taxon>
        <taxon>Mytiloidea</taxon>
        <taxon>Mytilidae</taxon>
        <taxon>Mytilinae</taxon>
        <taxon>Mytilus</taxon>
    </lineage>
</organism>
<dbReference type="OrthoDB" id="6122445at2759"/>
<proteinExistence type="predicted"/>
<gene>
    <name evidence="1" type="ORF">MEDL_43448</name>
</gene>
<dbReference type="Proteomes" id="UP000683360">
    <property type="component" value="Unassembled WGS sequence"/>
</dbReference>
<comment type="caution">
    <text evidence="1">The sequence shown here is derived from an EMBL/GenBank/DDBJ whole genome shotgun (WGS) entry which is preliminary data.</text>
</comment>